<dbReference type="Proteomes" id="UP000185990">
    <property type="component" value="Unassembled WGS sequence"/>
</dbReference>
<dbReference type="Pfam" id="PF06772">
    <property type="entry name" value="LtrA"/>
    <property type="match status" value="1"/>
</dbReference>
<feature type="transmembrane region" description="Helical" evidence="1">
    <location>
        <begin position="309"/>
        <end position="330"/>
    </location>
</feature>
<reference evidence="2 3" key="1">
    <citation type="submission" date="2016-11" db="EMBL/GenBank/DDBJ databases">
        <title>Draft genome of Pseudomonas versuta A4R1.12.</title>
        <authorList>
            <person name="See-Too W.-S."/>
        </authorList>
    </citation>
    <scope>NUCLEOTIDE SEQUENCE [LARGE SCALE GENOMIC DNA]</scope>
    <source>
        <strain evidence="2 3">A4R1.12</strain>
    </source>
</reference>
<keyword evidence="1" id="KW-1133">Transmembrane helix</keyword>
<feature type="transmembrane region" description="Helical" evidence="1">
    <location>
        <begin position="276"/>
        <end position="297"/>
    </location>
</feature>
<proteinExistence type="predicted"/>
<evidence type="ECO:0000313" key="3">
    <source>
        <dbReference type="Proteomes" id="UP000185990"/>
    </source>
</evidence>
<dbReference type="PANTHER" id="PTHR36840:SF1">
    <property type="entry name" value="BLL5714 PROTEIN"/>
    <property type="match status" value="1"/>
</dbReference>
<feature type="transmembrane region" description="Helical" evidence="1">
    <location>
        <begin position="166"/>
        <end position="187"/>
    </location>
</feature>
<dbReference type="AlphaFoldDB" id="A0A853ZXZ4"/>
<dbReference type="EMBL" id="MPJD01000006">
    <property type="protein sequence ID" value="OKA28025.1"/>
    <property type="molecule type" value="Genomic_DNA"/>
</dbReference>
<feature type="transmembrane region" description="Helical" evidence="1">
    <location>
        <begin position="342"/>
        <end position="359"/>
    </location>
</feature>
<comment type="caution">
    <text evidence="2">The sequence shown here is derived from an EMBL/GenBank/DDBJ whole genome shotgun (WGS) entry which is preliminary data.</text>
</comment>
<dbReference type="PANTHER" id="PTHR36840">
    <property type="entry name" value="BLL5714 PROTEIN"/>
    <property type="match status" value="1"/>
</dbReference>
<feature type="transmembrane region" description="Helical" evidence="1">
    <location>
        <begin position="48"/>
        <end position="71"/>
    </location>
</feature>
<evidence type="ECO:0008006" key="4">
    <source>
        <dbReference type="Google" id="ProtNLM"/>
    </source>
</evidence>
<sequence length="395" mass="42790">MTRSLSLLRGRGSHDSGKVGMVELFFDLVFVFAVTQLSHSLLANLTALGAVHVGLLLVAVWWVWIFTSWVTNWLDPERIPIRIGLFVLMVAGLLLSVSIPHAFTDRGLLFAGAFVFMQVARSAFAMWVVRVESPSLARNFQRILIWMLLSGVFWIAGGVLEGNQRLACWALALAIELVSPSLFFWVPGLGASTLDDWNVEGNHMAERCGLFVIIALGESLLVTGATFAQLSWSIAGLAAFVVAVLGSIAMWWIYFDSGAERAHERIAHASDPGRHARLAYTYIHVLMIAGVIVSAVADELVLMHPGHATNGAVITIMAGPFLFLLGCALFKWVMSDRPLPPFSHLGGMGLLLMLLPAALAQVFSALILGALTTLILIIVAGWEAVSLSRGPLPNV</sequence>
<name>A0A853ZXZ4_9PSED</name>
<feature type="transmembrane region" description="Helical" evidence="1">
    <location>
        <begin position="365"/>
        <end position="385"/>
    </location>
</feature>
<dbReference type="RefSeq" id="WP_073509045.1">
    <property type="nucleotide sequence ID" value="NZ_MPJD01000006.1"/>
</dbReference>
<evidence type="ECO:0000313" key="2">
    <source>
        <dbReference type="EMBL" id="OKA28025.1"/>
    </source>
</evidence>
<protein>
    <recommendedName>
        <fullName evidence="4">Low temperature requirement protein A</fullName>
    </recommendedName>
</protein>
<feature type="transmembrane region" description="Helical" evidence="1">
    <location>
        <begin position="234"/>
        <end position="255"/>
    </location>
</feature>
<feature type="transmembrane region" description="Helical" evidence="1">
    <location>
        <begin position="21"/>
        <end position="42"/>
    </location>
</feature>
<feature type="transmembrane region" description="Helical" evidence="1">
    <location>
        <begin position="109"/>
        <end position="131"/>
    </location>
</feature>
<organism evidence="2 3">
    <name type="scientific">Pseudomonas versuta</name>
    <dbReference type="NCBI Taxonomy" id="1788301"/>
    <lineage>
        <taxon>Bacteria</taxon>
        <taxon>Pseudomonadati</taxon>
        <taxon>Pseudomonadota</taxon>
        <taxon>Gammaproteobacteria</taxon>
        <taxon>Pseudomonadales</taxon>
        <taxon>Pseudomonadaceae</taxon>
        <taxon>Pseudomonas</taxon>
    </lineage>
</organism>
<feature type="transmembrane region" description="Helical" evidence="1">
    <location>
        <begin position="143"/>
        <end position="160"/>
    </location>
</feature>
<evidence type="ECO:0000256" key="1">
    <source>
        <dbReference type="SAM" id="Phobius"/>
    </source>
</evidence>
<gene>
    <name evidence="2" type="ORF">BOH74_04245</name>
</gene>
<feature type="transmembrane region" description="Helical" evidence="1">
    <location>
        <begin position="83"/>
        <end position="103"/>
    </location>
</feature>
<keyword evidence="1" id="KW-0472">Membrane</keyword>
<keyword evidence="1" id="KW-0812">Transmembrane</keyword>
<accession>A0A853ZXZ4</accession>
<dbReference type="InterPro" id="IPR010640">
    <property type="entry name" value="Low_temperature_requirement_A"/>
</dbReference>